<organism evidence="1 2">
    <name type="scientific">Xanthomonas dyei</name>
    <dbReference type="NCBI Taxonomy" id="743699"/>
    <lineage>
        <taxon>Bacteria</taxon>
        <taxon>Pseudomonadati</taxon>
        <taxon>Pseudomonadota</taxon>
        <taxon>Gammaproteobacteria</taxon>
        <taxon>Lysobacterales</taxon>
        <taxon>Lysobacteraceae</taxon>
        <taxon>Xanthomonas</taxon>
    </lineage>
</organism>
<accession>A0ABZ0DB98</accession>
<reference evidence="1 2" key="1">
    <citation type="submission" date="2022-08" db="EMBL/GenBank/DDBJ databases">
        <title>Whole genome sequencing-based tracing of a 2022 introduction and outbreak of Xanthomonas hortorum pv. pelargonii.</title>
        <authorList>
            <person name="Iruegas-Bocardo F."/>
            <person name="Weisberg A.K."/>
            <person name="Riutta E.R."/>
            <person name="Kilday K."/>
            <person name="Bonkowski J.C."/>
            <person name="Creswell T."/>
            <person name="Daughtrey M.L."/>
            <person name="Rane K."/>
            <person name="Grunwald N.J."/>
            <person name="Chang J.H."/>
            <person name="Putnam M.L."/>
        </authorList>
    </citation>
    <scope>NUCLEOTIDE SEQUENCE [LARGE SCALE GENOMIC DNA]</scope>
    <source>
        <strain evidence="1 2">22-325</strain>
    </source>
</reference>
<evidence type="ECO:0000313" key="1">
    <source>
        <dbReference type="EMBL" id="WOB25593.1"/>
    </source>
</evidence>
<keyword evidence="2" id="KW-1185">Reference proteome</keyword>
<dbReference type="EMBL" id="CP103840">
    <property type="protein sequence ID" value="WOB25593.1"/>
    <property type="molecule type" value="Genomic_DNA"/>
</dbReference>
<dbReference type="RefSeq" id="WP_228324627.1">
    <property type="nucleotide sequence ID" value="NZ_CP103837.1"/>
</dbReference>
<proteinExistence type="predicted"/>
<name>A0ABZ0DB98_9XANT</name>
<dbReference type="Proteomes" id="UP001304534">
    <property type="component" value="Chromosome"/>
</dbReference>
<dbReference type="GeneID" id="95585815"/>
<evidence type="ECO:0000313" key="2">
    <source>
        <dbReference type="Proteomes" id="UP001304534"/>
    </source>
</evidence>
<protein>
    <submittedName>
        <fullName evidence="1">Uncharacterized protein</fullName>
    </submittedName>
</protein>
<sequence>MQTLRVIRPRKAGLTLRALPPAAQTNAAVHFAAEHDDFTPQFAIVRG</sequence>
<gene>
    <name evidence="1" type="ORF">NYR99_18040</name>
</gene>